<sequence length="167" mass="18498">MSDHLEPRWSMGSPDDEPLLITDMSPVELARMLHDFGYPMVRIDGVAGDGALVAKLGSEVAIRGDERFSVWENRYRDYSFCAGLPADGVVPAASIAHWNRTRRFTRLYEAHGILMLEMDISLAGGVTPGFVLNAIERWERAVQDLLDFIVRSARCVSAVPAGAELLH</sequence>
<organism evidence="1 2">
    <name type="scientific">Cupriavidus basilensis</name>
    <dbReference type="NCBI Taxonomy" id="68895"/>
    <lineage>
        <taxon>Bacteria</taxon>
        <taxon>Pseudomonadati</taxon>
        <taxon>Pseudomonadota</taxon>
        <taxon>Betaproteobacteria</taxon>
        <taxon>Burkholderiales</taxon>
        <taxon>Burkholderiaceae</taxon>
        <taxon>Cupriavidus</taxon>
    </lineage>
</organism>
<dbReference type="RefSeq" id="WP_276266585.1">
    <property type="nucleotide sequence ID" value="NZ_JARJLM010000398.1"/>
</dbReference>
<evidence type="ECO:0000313" key="2">
    <source>
        <dbReference type="Proteomes" id="UP001216674"/>
    </source>
</evidence>
<name>A0ABT6ATK3_9BURK</name>
<dbReference type="InterPro" id="IPR019660">
    <property type="entry name" value="Put_sensory_transdc_reg_YbjN"/>
</dbReference>
<dbReference type="Proteomes" id="UP001216674">
    <property type="component" value="Unassembled WGS sequence"/>
</dbReference>
<evidence type="ECO:0000313" key="1">
    <source>
        <dbReference type="EMBL" id="MDF3835951.1"/>
    </source>
</evidence>
<accession>A0ABT6ATK3</accession>
<gene>
    <name evidence="1" type="ORF">P3W85_23805</name>
</gene>
<protein>
    <submittedName>
        <fullName evidence="1">YbjN domain-containing protein</fullName>
    </submittedName>
</protein>
<reference evidence="1 2" key="1">
    <citation type="submission" date="2023-03" db="EMBL/GenBank/DDBJ databases">
        <title>Draft assemblies of triclosan tolerant bacteria isolated from returned activated sludge.</title>
        <authorList>
            <person name="Van Hamelsveld S."/>
        </authorList>
    </citation>
    <scope>NUCLEOTIDE SEQUENCE [LARGE SCALE GENOMIC DNA]</scope>
    <source>
        <strain evidence="1 2">GW210010_S58</strain>
    </source>
</reference>
<dbReference type="EMBL" id="JARJLM010000398">
    <property type="protein sequence ID" value="MDF3835951.1"/>
    <property type="molecule type" value="Genomic_DNA"/>
</dbReference>
<proteinExistence type="predicted"/>
<dbReference type="Pfam" id="PF10722">
    <property type="entry name" value="YbjN"/>
    <property type="match status" value="1"/>
</dbReference>
<comment type="caution">
    <text evidence="1">The sequence shown here is derived from an EMBL/GenBank/DDBJ whole genome shotgun (WGS) entry which is preliminary data.</text>
</comment>
<keyword evidence="2" id="KW-1185">Reference proteome</keyword>